<feature type="chain" id="PRO_5042881303" description="Miraculin" evidence="1">
    <location>
        <begin position="19"/>
        <end position="197"/>
    </location>
</feature>
<sequence length="197" mass="21952">MKSTLVALFLFVALSTRAQEGVAKVNDAEYTEVFDTSGNKLRAGVNYYVSGLSLASAGVHCPLYVVAADQGLALTFTPINPEKRFIRGNTDLNIKFSTNTSCPHESTVLKLKSYDDKTGQWFVATGGVLGNPGRQTLANWFQIVKYYDAYALFYCPRVCKDCHHQCMNVGIYEDQYGKRLALVDYDEPYKVQFQLAA</sequence>
<comment type="caution">
    <text evidence="2">The sequence shown here is derived from an EMBL/GenBank/DDBJ whole genome shotgun (WGS) entry which is preliminary data.</text>
</comment>
<proteinExistence type="predicted"/>
<dbReference type="GO" id="GO:0004866">
    <property type="term" value="F:endopeptidase inhibitor activity"/>
    <property type="evidence" value="ECO:0007669"/>
    <property type="project" value="InterPro"/>
</dbReference>
<dbReference type="Proteomes" id="UP001359559">
    <property type="component" value="Unassembled WGS sequence"/>
</dbReference>
<keyword evidence="3" id="KW-1185">Reference proteome</keyword>
<dbReference type="SMART" id="SM00452">
    <property type="entry name" value="STI"/>
    <property type="match status" value="1"/>
</dbReference>
<dbReference type="Gene3D" id="2.80.10.50">
    <property type="match status" value="1"/>
</dbReference>
<dbReference type="InterPro" id="IPR011065">
    <property type="entry name" value="Kunitz_inhibitor_STI-like_sf"/>
</dbReference>
<dbReference type="PANTHER" id="PTHR33107:SF5">
    <property type="entry name" value="KUNITZ TRYPSIN INHIBITOR 5"/>
    <property type="match status" value="1"/>
</dbReference>
<dbReference type="EMBL" id="JAYKXN010000007">
    <property type="protein sequence ID" value="KAK7270714.1"/>
    <property type="molecule type" value="Genomic_DNA"/>
</dbReference>
<protein>
    <recommendedName>
        <fullName evidence="4">Miraculin</fullName>
    </recommendedName>
</protein>
<evidence type="ECO:0008006" key="4">
    <source>
        <dbReference type="Google" id="ProtNLM"/>
    </source>
</evidence>
<organism evidence="2 3">
    <name type="scientific">Clitoria ternatea</name>
    <name type="common">Butterfly pea</name>
    <dbReference type="NCBI Taxonomy" id="43366"/>
    <lineage>
        <taxon>Eukaryota</taxon>
        <taxon>Viridiplantae</taxon>
        <taxon>Streptophyta</taxon>
        <taxon>Embryophyta</taxon>
        <taxon>Tracheophyta</taxon>
        <taxon>Spermatophyta</taxon>
        <taxon>Magnoliopsida</taxon>
        <taxon>eudicotyledons</taxon>
        <taxon>Gunneridae</taxon>
        <taxon>Pentapetalae</taxon>
        <taxon>rosids</taxon>
        <taxon>fabids</taxon>
        <taxon>Fabales</taxon>
        <taxon>Fabaceae</taxon>
        <taxon>Papilionoideae</taxon>
        <taxon>50 kb inversion clade</taxon>
        <taxon>NPAAA clade</taxon>
        <taxon>indigoferoid/millettioid clade</taxon>
        <taxon>Phaseoleae</taxon>
        <taxon>Clitoria</taxon>
    </lineage>
</organism>
<gene>
    <name evidence="2" type="ORF">RJT34_26072</name>
</gene>
<name>A0AAN9IAB1_CLITE</name>
<accession>A0AAN9IAB1</accession>
<dbReference type="AlphaFoldDB" id="A0AAN9IAB1"/>
<evidence type="ECO:0000256" key="1">
    <source>
        <dbReference type="SAM" id="SignalP"/>
    </source>
</evidence>
<feature type="signal peptide" evidence="1">
    <location>
        <begin position="1"/>
        <end position="18"/>
    </location>
</feature>
<dbReference type="SUPFAM" id="SSF50386">
    <property type="entry name" value="STI-like"/>
    <property type="match status" value="1"/>
</dbReference>
<dbReference type="InterPro" id="IPR002160">
    <property type="entry name" value="Prot_inh_Kunz-lg"/>
</dbReference>
<dbReference type="Pfam" id="PF00197">
    <property type="entry name" value="Kunitz_legume"/>
    <property type="match status" value="1"/>
</dbReference>
<evidence type="ECO:0000313" key="3">
    <source>
        <dbReference type="Proteomes" id="UP001359559"/>
    </source>
</evidence>
<reference evidence="2 3" key="1">
    <citation type="submission" date="2024-01" db="EMBL/GenBank/DDBJ databases">
        <title>The genomes of 5 underutilized Papilionoideae crops provide insights into root nodulation and disease resistance.</title>
        <authorList>
            <person name="Yuan L."/>
        </authorList>
    </citation>
    <scope>NUCLEOTIDE SEQUENCE [LARGE SCALE GENOMIC DNA]</scope>
    <source>
        <strain evidence="2">LY-2023</strain>
        <tissue evidence="2">Leaf</tissue>
    </source>
</reference>
<keyword evidence="1" id="KW-0732">Signal</keyword>
<evidence type="ECO:0000313" key="2">
    <source>
        <dbReference type="EMBL" id="KAK7270714.1"/>
    </source>
</evidence>
<dbReference type="PANTHER" id="PTHR33107">
    <property type="entry name" value="KUNITZ TRYPSIN INHIBITOR 2"/>
    <property type="match status" value="1"/>
</dbReference>
<dbReference type="CDD" id="cd23375">
    <property type="entry name" value="beta-trefoil_STI_VvMLP-like"/>
    <property type="match status" value="1"/>
</dbReference>